<keyword evidence="3" id="KW-1185">Reference proteome</keyword>
<evidence type="ECO:0000256" key="1">
    <source>
        <dbReference type="SAM" id="SignalP"/>
    </source>
</evidence>
<sequence>MNLCLLSLLLFGIALNTYADEEFISANKNNEWRKLALAVGENDVRALFLRSSGRVSVEQEIGRFVSFWFHIMERHKQNWTYLVMAHTGCHSCFWFDASRGEGRRRCFLGAEVPAGDAPVAFCSGQTSQDVWGIALGESKLYEKKNLKPQRWVTPITGFFHHEAKNTNTGPQFNAVGICKQK</sequence>
<feature type="signal peptide" evidence="1">
    <location>
        <begin position="1"/>
        <end position="19"/>
    </location>
</feature>
<evidence type="ECO:0000313" key="3">
    <source>
        <dbReference type="Proteomes" id="UP000190648"/>
    </source>
</evidence>
<gene>
    <name evidence="2" type="ORF">AV530_015573</name>
</gene>
<dbReference type="EMBL" id="LSYS01003057">
    <property type="protein sequence ID" value="OPJ84068.1"/>
    <property type="molecule type" value="Genomic_DNA"/>
</dbReference>
<comment type="caution">
    <text evidence="2">The sequence shown here is derived from an EMBL/GenBank/DDBJ whole genome shotgun (WGS) entry which is preliminary data.</text>
</comment>
<name>A0A1V4KI20_PATFA</name>
<keyword evidence="1" id="KW-0732">Signal</keyword>
<dbReference type="AlphaFoldDB" id="A0A1V4KI20"/>
<protein>
    <submittedName>
        <fullName evidence="2">Uncharacterized protein</fullName>
    </submittedName>
</protein>
<organism evidence="2 3">
    <name type="scientific">Patagioenas fasciata monilis</name>
    <dbReference type="NCBI Taxonomy" id="372326"/>
    <lineage>
        <taxon>Eukaryota</taxon>
        <taxon>Metazoa</taxon>
        <taxon>Chordata</taxon>
        <taxon>Craniata</taxon>
        <taxon>Vertebrata</taxon>
        <taxon>Euteleostomi</taxon>
        <taxon>Archelosauria</taxon>
        <taxon>Archosauria</taxon>
        <taxon>Dinosauria</taxon>
        <taxon>Saurischia</taxon>
        <taxon>Theropoda</taxon>
        <taxon>Coelurosauria</taxon>
        <taxon>Aves</taxon>
        <taxon>Neognathae</taxon>
        <taxon>Neoaves</taxon>
        <taxon>Columbimorphae</taxon>
        <taxon>Columbiformes</taxon>
        <taxon>Columbidae</taxon>
        <taxon>Patagioenas</taxon>
    </lineage>
</organism>
<reference evidence="2 3" key="1">
    <citation type="submission" date="2016-02" db="EMBL/GenBank/DDBJ databases">
        <title>Band-tailed pigeon sequencing and assembly.</title>
        <authorList>
            <person name="Soares A.E."/>
            <person name="Novak B.J."/>
            <person name="Rice E.S."/>
            <person name="O'Connell B."/>
            <person name="Chang D."/>
            <person name="Weber S."/>
            <person name="Shapiro B."/>
        </authorList>
    </citation>
    <scope>NUCLEOTIDE SEQUENCE [LARGE SCALE GENOMIC DNA]</scope>
    <source>
        <strain evidence="2">BTP2013</strain>
        <tissue evidence="2">Blood</tissue>
    </source>
</reference>
<dbReference type="Proteomes" id="UP000190648">
    <property type="component" value="Unassembled WGS sequence"/>
</dbReference>
<evidence type="ECO:0000313" key="2">
    <source>
        <dbReference type="EMBL" id="OPJ84068.1"/>
    </source>
</evidence>
<feature type="chain" id="PRO_5012957381" evidence="1">
    <location>
        <begin position="20"/>
        <end position="181"/>
    </location>
</feature>
<accession>A0A1V4KI20</accession>
<proteinExistence type="predicted"/>